<reference evidence="3 4" key="1">
    <citation type="submission" date="2023-04" db="EMBL/GenBank/DDBJ databases">
        <title>Luteimonas endophyticus RD2P54.</title>
        <authorList>
            <person name="Sun J.-Q."/>
        </authorList>
    </citation>
    <scope>NUCLEOTIDE SEQUENCE [LARGE SCALE GENOMIC DNA]</scope>
    <source>
        <strain evidence="3 4">RD2P54</strain>
    </source>
</reference>
<feature type="chain" id="PRO_5047412930" description="Secreted protein" evidence="2">
    <location>
        <begin position="24"/>
        <end position="99"/>
    </location>
</feature>
<dbReference type="RefSeq" id="WP_280573311.1">
    <property type="nucleotide sequence ID" value="NZ_JARXRM010000024.1"/>
</dbReference>
<feature type="compositionally biased region" description="Polar residues" evidence="1">
    <location>
        <begin position="85"/>
        <end position="99"/>
    </location>
</feature>
<keyword evidence="2" id="KW-0732">Signal</keyword>
<comment type="caution">
    <text evidence="3">The sequence shown here is derived from an EMBL/GenBank/DDBJ whole genome shotgun (WGS) entry which is preliminary data.</text>
</comment>
<organism evidence="3 4">
    <name type="scientific">Luteimonas endophytica</name>
    <dbReference type="NCBI Taxonomy" id="3042023"/>
    <lineage>
        <taxon>Bacteria</taxon>
        <taxon>Pseudomonadati</taxon>
        <taxon>Pseudomonadota</taxon>
        <taxon>Gammaproteobacteria</taxon>
        <taxon>Lysobacterales</taxon>
        <taxon>Lysobacteraceae</taxon>
        <taxon>Luteimonas</taxon>
    </lineage>
</organism>
<evidence type="ECO:0000313" key="3">
    <source>
        <dbReference type="EMBL" id="MDH5822405.1"/>
    </source>
</evidence>
<name>A0ABT6J6E3_9GAMM</name>
<protein>
    <recommendedName>
        <fullName evidence="5">Secreted protein</fullName>
    </recommendedName>
</protein>
<accession>A0ABT6J6E3</accession>
<dbReference type="EMBL" id="JARXRM010000024">
    <property type="protein sequence ID" value="MDH5822405.1"/>
    <property type="molecule type" value="Genomic_DNA"/>
</dbReference>
<feature type="region of interest" description="Disordered" evidence="1">
    <location>
        <begin position="77"/>
        <end position="99"/>
    </location>
</feature>
<gene>
    <name evidence="3" type="ORF">QFW77_05300</name>
</gene>
<evidence type="ECO:0000256" key="1">
    <source>
        <dbReference type="SAM" id="MobiDB-lite"/>
    </source>
</evidence>
<feature type="non-terminal residue" evidence="3">
    <location>
        <position position="99"/>
    </location>
</feature>
<sequence>MKMKLLDTALIGILAGMASTALAQEETSVPAATVTDATGMPGAGQPATPAAAAGEALDCGAEGCVSDEGLVFKLRTRSYDRPVTEGTTAQSPSEALQPD</sequence>
<feature type="signal peptide" evidence="2">
    <location>
        <begin position="1"/>
        <end position="23"/>
    </location>
</feature>
<evidence type="ECO:0000256" key="2">
    <source>
        <dbReference type="SAM" id="SignalP"/>
    </source>
</evidence>
<evidence type="ECO:0000313" key="4">
    <source>
        <dbReference type="Proteomes" id="UP001156940"/>
    </source>
</evidence>
<dbReference type="Proteomes" id="UP001156940">
    <property type="component" value="Unassembled WGS sequence"/>
</dbReference>
<keyword evidence="4" id="KW-1185">Reference proteome</keyword>
<proteinExistence type="predicted"/>
<evidence type="ECO:0008006" key="5">
    <source>
        <dbReference type="Google" id="ProtNLM"/>
    </source>
</evidence>